<keyword evidence="4 5" id="KW-0862">Zinc</keyword>
<feature type="binding site" evidence="5">
    <location>
        <position position="327"/>
    </location>
    <ligand>
        <name>Zn(2+)</name>
        <dbReference type="ChEBI" id="CHEBI:29105"/>
    </ligand>
</feature>
<feature type="binding site" evidence="5">
    <location>
        <position position="324"/>
    </location>
    <ligand>
        <name>Zn(2+)</name>
        <dbReference type="ChEBI" id="CHEBI:29105"/>
    </ligand>
</feature>
<comment type="subunit">
    <text evidence="5">Heterodimer of a catalytic subunit and an accessory subunit.</text>
</comment>
<dbReference type="Gene3D" id="3.20.20.105">
    <property type="entry name" value="Queuine tRNA-ribosyltransferase-like"/>
    <property type="match status" value="1"/>
</dbReference>
<keyword evidence="1 5" id="KW-0963">Cytoplasm</keyword>
<dbReference type="InterPro" id="IPR002616">
    <property type="entry name" value="tRNA_ribo_trans-like"/>
</dbReference>
<evidence type="ECO:0000256" key="5">
    <source>
        <dbReference type="HAMAP-Rule" id="MF_03043"/>
    </source>
</evidence>
<keyword evidence="3 5" id="KW-0479">Metal-binding</keyword>
<organism evidence="7 8">
    <name type="scientific">Neodiprion lecontei</name>
    <name type="common">Redheaded pine sawfly</name>
    <dbReference type="NCBI Taxonomy" id="441921"/>
    <lineage>
        <taxon>Eukaryota</taxon>
        <taxon>Metazoa</taxon>
        <taxon>Ecdysozoa</taxon>
        <taxon>Arthropoda</taxon>
        <taxon>Hexapoda</taxon>
        <taxon>Insecta</taxon>
        <taxon>Pterygota</taxon>
        <taxon>Neoptera</taxon>
        <taxon>Endopterygota</taxon>
        <taxon>Hymenoptera</taxon>
        <taxon>Tenthredinoidea</taxon>
        <taxon>Diprionidae</taxon>
        <taxon>Diprioninae</taxon>
        <taxon>Neodiprion</taxon>
    </lineage>
</organism>
<name>A0A6J0BTJ0_NEOLC</name>
<evidence type="ECO:0000313" key="7">
    <source>
        <dbReference type="Proteomes" id="UP000829291"/>
    </source>
</evidence>
<dbReference type="InParanoid" id="A0A6J0BTJ0"/>
<dbReference type="GO" id="GO:0046872">
    <property type="term" value="F:metal ion binding"/>
    <property type="evidence" value="ECO:0007669"/>
    <property type="project" value="UniProtKB-KW"/>
</dbReference>
<dbReference type="Proteomes" id="UP000829291">
    <property type="component" value="Chromosome 2"/>
</dbReference>
<accession>A0A6J0BTJ0</accession>
<evidence type="ECO:0000256" key="4">
    <source>
        <dbReference type="ARBA" id="ARBA00022833"/>
    </source>
</evidence>
<comment type="cofactor">
    <cofactor evidence="5">
        <name>Zn(2+)</name>
        <dbReference type="ChEBI" id="CHEBI:29105"/>
    </cofactor>
    <text evidence="5">Binds 1 zinc ion per subunit.</text>
</comment>
<gene>
    <name evidence="8 9" type="primary">LOC107222740</name>
</gene>
<feature type="binding site" evidence="5">
    <location>
        <position position="353"/>
    </location>
    <ligand>
        <name>Zn(2+)</name>
        <dbReference type="ChEBI" id="CHEBI:29105"/>
    </ligand>
</feature>
<dbReference type="GO" id="GO:0005737">
    <property type="term" value="C:cytoplasm"/>
    <property type="evidence" value="ECO:0007669"/>
    <property type="project" value="UniProtKB-SubCell"/>
</dbReference>
<dbReference type="InterPro" id="IPR028592">
    <property type="entry name" value="QTRTD1"/>
</dbReference>
<dbReference type="FunCoup" id="A0A6J0BTJ0">
    <property type="interactions" value="1457"/>
</dbReference>
<reference evidence="8" key="1">
    <citation type="submission" date="2025-04" db="UniProtKB">
        <authorList>
            <consortium name="RefSeq"/>
        </authorList>
    </citation>
    <scope>IDENTIFICATION</scope>
    <source>
        <tissue evidence="9">Thorax and Abdomen</tissue>
        <tissue evidence="8">Whole body</tissue>
    </source>
</reference>
<dbReference type="Pfam" id="PF01702">
    <property type="entry name" value="TGT"/>
    <property type="match status" value="1"/>
</dbReference>
<dbReference type="HAMAP" id="MF_03043">
    <property type="entry name" value="QTRT2"/>
    <property type="match status" value="1"/>
</dbReference>
<evidence type="ECO:0000259" key="6">
    <source>
        <dbReference type="Pfam" id="PF01702"/>
    </source>
</evidence>
<dbReference type="AlphaFoldDB" id="A0A6J0BTJ0"/>
<evidence type="ECO:0000313" key="8">
    <source>
        <dbReference type="RefSeq" id="XP_015517724.1"/>
    </source>
</evidence>
<dbReference type="GeneID" id="107222740"/>
<dbReference type="KEGG" id="nlo:107222740"/>
<evidence type="ECO:0000256" key="3">
    <source>
        <dbReference type="ARBA" id="ARBA00022723"/>
    </source>
</evidence>
<dbReference type="PANTHER" id="PTHR46064:SF1">
    <property type="entry name" value="QUEUINE TRNA-RIBOSYLTRANSFERASE ACCESSORY SUBUNIT 2"/>
    <property type="match status" value="1"/>
</dbReference>
<feature type="domain" description="tRNA-guanine(15) transglycosylase-like" evidence="6">
    <location>
        <begin position="12"/>
        <end position="382"/>
    </location>
</feature>
<proteinExistence type="inferred from homology"/>
<comment type="function">
    <text evidence="5">Non-catalytic subunit of the queuine tRNA-ribosyltransferase (TGT) that catalyzes the base-exchange of a guanine (G) residue with queuine (Q) at position 34 (anticodon wobble position) in tRNAs with GU(N) anticodons (tRNA-Asp, -Asn, -His and -Tyr), resulting in the hypermodified nucleoside queuosine (7-(((4,5-cis-dihydroxy-2-cyclopenten-1-yl)amino)methyl)-7-deazaguanosine).</text>
</comment>
<dbReference type="RefSeq" id="XP_015517724.1">
    <property type="nucleotide sequence ID" value="XM_015662238.1"/>
</dbReference>
<dbReference type="InterPro" id="IPR036511">
    <property type="entry name" value="TGT-like_sf"/>
</dbReference>
<comment type="subcellular location">
    <subcellularLocation>
        <location evidence="5">Cytoplasm</location>
    </subcellularLocation>
</comment>
<keyword evidence="2 5" id="KW-0819">tRNA processing</keyword>
<evidence type="ECO:0000256" key="1">
    <source>
        <dbReference type="ARBA" id="ARBA00022490"/>
    </source>
</evidence>
<evidence type="ECO:0000256" key="2">
    <source>
        <dbReference type="ARBA" id="ARBA00022694"/>
    </source>
</evidence>
<dbReference type="OrthoDB" id="27601at2759"/>
<dbReference type="PANTHER" id="PTHR46064">
    <property type="entry name" value="QUEUINE TRNA-RIBOSYLTRANSFERASE ACCESSORY SUBUNIT 2"/>
    <property type="match status" value="1"/>
</dbReference>
<feature type="binding site" evidence="5">
    <location>
        <position position="322"/>
    </location>
    <ligand>
        <name>Zn(2+)</name>
        <dbReference type="ChEBI" id="CHEBI:29105"/>
    </ligand>
</feature>
<dbReference type="GO" id="GO:0008479">
    <property type="term" value="F:tRNA-guanosine(34) queuine transglycosylase activity"/>
    <property type="evidence" value="ECO:0007669"/>
    <property type="project" value="UniProtKB-UniRule"/>
</dbReference>
<protein>
    <recommendedName>
        <fullName evidence="5">Queuine tRNA-ribosyltransferase accessory subunit 2</fullName>
    </recommendedName>
    <alternativeName>
        <fullName evidence="5">Queuine tRNA-ribosyltransferase domain-containing protein 1</fullName>
    </alternativeName>
</protein>
<evidence type="ECO:0000313" key="9">
    <source>
        <dbReference type="RefSeq" id="XP_046586536.1"/>
    </source>
</evidence>
<dbReference type="SUPFAM" id="SSF51713">
    <property type="entry name" value="tRNA-guanine transglycosylase"/>
    <property type="match status" value="1"/>
</dbReference>
<dbReference type="InterPro" id="IPR050852">
    <property type="entry name" value="Queuine_tRNA-ribosyltrfase"/>
</dbReference>
<keyword evidence="7" id="KW-1185">Reference proteome</keyword>
<comment type="similarity">
    <text evidence="5">Belongs to the queuine tRNA-ribosyltransferase family. QTRT2 subfamily.</text>
</comment>
<dbReference type="GO" id="GO:0006400">
    <property type="term" value="P:tRNA modification"/>
    <property type="evidence" value="ECO:0007669"/>
    <property type="project" value="InterPro"/>
</dbReference>
<dbReference type="NCBIfam" id="TIGR00449">
    <property type="entry name" value="tgt_general"/>
    <property type="match status" value="1"/>
</dbReference>
<sequence length="392" mass="44587">MKFMPELFTQSSARLGTLSELERTPDVVLETPLLMLYTKRGSVPHITKEVLEMITPEKLLLTMSLPTTFDMTDPVRQFKSIADFVGLKEYPVFLTMEDPAQPTVSGYNDEDTIAVWTRHGKQIINADGYMDIVEAFRPDFYLALYDSDTHSGSSSKRITKSVDRSIKMLDKCLTRHKASEVVRNKGIFGAVGGGYNTTAREMSIKNLEGKDLAGYVIDGLHNNGPETEKIPFQFVEDIVKHTISLLPQDKMRVTMGAWNPVTVINLIKLGVDLFDSSYPYLVTERSCALTFLYHHSETGESPMISISEKRYADDFTPICKDCKCLTCLNHTRAYLHHLYQTKELLGAVLLMIHNIHHYLEYFKEIRNSLRNGTFRELETKIYVIFAKNDSAN</sequence>
<dbReference type="RefSeq" id="XP_046586536.1">
    <property type="nucleotide sequence ID" value="XM_046730580.1"/>
</dbReference>